<gene>
    <name evidence="1" type="ORF">L1987_43498</name>
</gene>
<protein>
    <submittedName>
        <fullName evidence="1">Uncharacterized protein</fullName>
    </submittedName>
</protein>
<dbReference type="Proteomes" id="UP001056120">
    <property type="component" value="Linkage Group LG14"/>
</dbReference>
<accession>A0ACB9GLS7</accession>
<comment type="caution">
    <text evidence="1">The sequence shown here is derived from an EMBL/GenBank/DDBJ whole genome shotgun (WGS) entry which is preliminary data.</text>
</comment>
<evidence type="ECO:0000313" key="2">
    <source>
        <dbReference type="Proteomes" id="UP001056120"/>
    </source>
</evidence>
<keyword evidence="2" id="KW-1185">Reference proteome</keyword>
<organism evidence="1 2">
    <name type="scientific">Smallanthus sonchifolius</name>
    <dbReference type="NCBI Taxonomy" id="185202"/>
    <lineage>
        <taxon>Eukaryota</taxon>
        <taxon>Viridiplantae</taxon>
        <taxon>Streptophyta</taxon>
        <taxon>Embryophyta</taxon>
        <taxon>Tracheophyta</taxon>
        <taxon>Spermatophyta</taxon>
        <taxon>Magnoliopsida</taxon>
        <taxon>eudicotyledons</taxon>
        <taxon>Gunneridae</taxon>
        <taxon>Pentapetalae</taxon>
        <taxon>asterids</taxon>
        <taxon>campanulids</taxon>
        <taxon>Asterales</taxon>
        <taxon>Asteraceae</taxon>
        <taxon>Asteroideae</taxon>
        <taxon>Heliantheae alliance</taxon>
        <taxon>Millerieae</taxon>
        <taxon>Smallanthus</taxon>
    </lineage>
</organism>
<reference evidence="1 2" key="2">
    <citation type="journal article" date="2022" name="Mol. Ecol. Resour.">
        <title>The genomes of chicory, endive, great burdock and yacon provide insights into Asteraceae paleo-polyploidization history and plant inulin production.</title>
        <authorList>
            <person name="Fan W."/>
            <person name="Wang S."/>
            <person name="Wang H."/>
            <person name="Wang A."/>
            <person name="Jiang F."/>
            <person name="Liu H."/>
            <person name="Zhao H."/>
            <person name="Xu D."/>
            <person name="Zhang Y."/>
        </authorList>
    </citation>
    <scope>NUCLEOTIDE SEQUENCE [LARGE SCALE GENOMIC DNA]</scope>
    <source>
        <strain evidence="2">cv. Yunnan</strain>
        <tissue evidence="1">Leaves</tissue>
    </source>
</reference>
<sequence>MSNPTSETVITIPTHSHRHSIRFLGAKPIPLAISVSIGLIVYLAIPKPTEVSKQAWRLFAIFLTTITGLIPGPLPVGAWAFVCVTISVLTKKLSFKNAFAAFTNEVTWLIVVSFFFSRGFVKTGLGDRLAMYFVRWLGKSTLGLAYGLVICEAIISPAMPSATARGGGIFLPISNSLAIVGESRPKDRSARKLGAYLIMSQFQIIDCIPYIFLSHIGYEGERWGRELRSANIRTPSTLVS</sequence>
<name>A0ACB9GLS7_9ASTR</name>
<proteinExistence type="predicted"/>
<reference evidence="2" key="1">
    <citation type="journal article" date="2022" name="Mol. Ecol. Resour.">
        <title>The genomes of chicory, endive, great burdock and yacon provide insights into Asteraceae palaeo-polyploidization history and plant inulin production.</title>
        <authorList>
            <person name="Fan W."/>
            <person name="Wang S."/>
            <person name="Wang H."/>
            <person name="Wang A."/>
            <person name="Jiang F."/>
            <person name="Liu H."/>
            <person name="Zhao H."/>
            <person name="Xu D."/>
            <person name="Zhang Y."/>
        </authorList>
    </citation>
    <scope>NUCLEOTIDE SEQUENCE [LARGE SCALE GENOMIC DNA]</scope>
    <source>
        <strain evidence="2">cv. Yunnan</strain>
    </source>
</reference>
<dbReference type="EMBL" id="CM042031">
    <property type="protein sequence ID" value="KAI3784399.1"/>
    <property type="molecule type" value="Genomic_DNA"/>
</dbReference>
<evidence type="ECO:0000313" key="1">
    <source>
        <dbReference type="EMBL" id="KAI3784399.1"/>
    </source>
</evidence>